<protein>
    <submittedName>
        <fullName evidence="2">Uncharacterized protein</fullName>
    </submittedName>
</protein>
<accession>A0A914XED1</accession>
<keyword evidence="1" id="KW-1185">Reference proteome</keyword>
<organism evidence="1 2">
    <name type="scientific">Plectus sambesii</name>
    <dbReference type="NCBI Taxonomy" id="2011161"/>
    <lineage>
        <taxon>Eukaryota</taxon>
        <taxon>Metazoa</taxon>
        <taxon>Ecdysozoa</taxon>
        <taxon>Nematoda</taxon>
        <taxon>Chromadorea</taxon>
        <taxon>Plectida</taxon>
        <taxon>Plectina</taxon>
        <taxon>Plectoidea</taxon>
        <taxon>Plectidae</taxon>
        <taxon>Plectus</taxon>
    </lineage>
</organism>
<sequence>MSAPAAAETTKLFGSWIKKIERHK</sequence>
<dbReference type="WBParaSite" id="PSAMB.scaffold7690size7265.g30416.t1">
    <property type="protein sequence ID" value="PSAMB.scaffold7690size7265.g30416.t1"/>
    <property type="gene ID" value="PSAMB.scaffold7690size7265.g30416"/>
</dbReference>
<name>A0A914XED1_9BILA</name>
<dbReference type="Proteomes" id="UP000887566">
    <property type="component" value="Unplaced"/>
</dbReference>
<dbReference type="AlphaFoldDB" id="A0A914XED1"/>
<evidence type="ECO:0000313" key="2">
    <source>
        <dbReference type="WBParaSite" id="PSAMB.scaffold7690size7265.g30416.t1"/>
    </source>
</evidence>
<proteinExistence type="predicted"/>
<reference evidence="2" key="1">
    <citation type="submission" date="2022-11" db="UniProtKB">
        <authorList>
            <consortium name="WormBaseParasite"/>
        </authorList>
    </citation>
    <scope>IDENTIFICATION</scope>
</reference>
<evidence type="ECO:0000313" key="1">
    <source>
        <dbReference type="Proteomes" id="UP000887566"/>
    </source>
</evidence>